<dbReference type="FunFam" id="2.30.30.790:FF:000002">
    <property type="entry name" value="39S ribosomal protein L19, mitochondrial"/>
    <property type="match status" value="1"/>
</dbReference>
<dbReference type="InterPro" id="IPR038657">
    <property type="entry name" value="Ribosomal_bL19_sf"/>
</dbReference>
<evidence type="ECO:0000256" key="4">
    <source>
        <dbReference type="ARBA" id="ARBA00022980"/>
    </source>
</evidence>
<evidence type="ECO:0000256" key="2">
    <source>
        <dbReference type="ARBA" id="ARBA00005781"/>
    </source>
</evidence>
<dbReference type="SUPFAM" id="SSF50104">
    <property type="entry name" value="Translation proteins SH3-like domain"/>
    <property type="match status" value="1"/>
</dbReference>
<dbReference type="GO" id="GO:1990904">
    <property type="term" value="C:ribonucleoprotein complex"/>
    <property type="evidence" value="ECO:0007669"/>
    <property type="project" value="UniProtKB-KW"/>
</dbReference>
<dbReference type="InterPro" id="IPR001857">
    <property type="entry name" value="Ribosomal_bL19"/>
</dbReference>
<name>A0ABD2VX29_9HYME</name>
<evidence type="ECO:0000256" key="6">
    <source>
        <dbReference type="ARBA" id="ARBA00023274"/>
    </source>
</evidence>
<dbReference type="PANTHER" id="PTHR15680">
    <property type="entry name" value="RIBOSOMAL PROTEIN L19"/>
    <property type="match status" value="1"/>
</dbReference>
<dbReference type="InterPro" id="IPR008991">
    <property type="entry name" value="Translation_prot_SH3-like_sf"/>
</dbReference>
<dbReference type="Gene3D" id="2.30.30.790">
    <property type="match status" value="1"/>
</dbReference>
<protein>
    <recommendedName>
        <fullName evidence="7">Large ribosomal subunit protein bL19m</fullName>
    </recommendedName>
    <alternativeName>
        <fullName evidence="8">39S ribosomal protein L19, mitochondrial</fullName>
    </alternativeName>
</protein>
<dbReference type="GO" id="GO:0005840">
    <property type="term" value="C:ribosome"/>
    <property type="evidence" value="ECO:0007669"/>
    <property type="project" value="UniProtKB-KW"/>
</dbReference>
<keyword evidence="10" id="KW-1185">Reference proteome</keyword>
<gene>
    <name evidence="9" type="ORF">TKK_019413</name>
</gene>
<sequence>MAMSVRVRLGSQFRNIMRVCFHENRHMSTAEIVVEKSENPKEPERISLEEQQRLNDIAKNERMEKLLNMRFAYQEFLPDPNPKNRNTLKERLERRDMLARRSNVEIPEFYVGSLVAVMHSDPHAPGKNNRFMGICIQKIGAGLRASFILRNFIDGEGVEINFDMYDPTIQRIDVIRLEKRLDEELFYLRDAPPEYSTFPVDMEPEYQPEGSAVPVNEIKVPLKPLPWLVKWERMGMKGIRDVTSMLTEKRLRMSKLKQFNKPWEKYDLLKMYSETIPIEDQVEIFSEIQEKLHELEQHRYKMKRSRNFVKPTKMG</sequence>
<accession>A0ABD2VX29</accession>
<dbReference type="Pfam" id="PF01245">
    <property type="entry name" value="Ribosomal_L19"/>
    <property type="match status" value="1"/>
</dbReference>
<dbReference type="PANTHER" id="PTHR15680:SF9">
    <property type="entry name" value="LARGE RIBOSOMAL SUBUNIT PROTEIN BL19M"/>
    <property type="match status" value="1"/>
</dbReference>
<evidence type="ECO:0000256" key="3">
    <source>
        <dbReference type="ARBA" id="ARBA00022946"/>
    </source>
</evidence>
<evidence type="ECO:0000256" key="1">
    <source>
        <dbReference type="ARBA" id="ARBA00004173"/>
    </source>
</evidence>
<keyword evidence="3" id="KW-0809">Transit peptide</keyword>
<dbReference type="EMBL" id="JBJJXI010000166">
    <property type="protein sequence ID" value="KAL3385021.1"/>
    <property type="molecule type" value="Genomic_DNA"/>
</dbReference>
<proteinExistence type="inferred from homology"/>
<dbReference type="GO" id="GO:0005739">
    <property type="term" value="C:mitochondrion"/>
    <property type="evidence" value="ECO:0007669"/>
    <property type="project" value="UniProtKB-SubCell"/>
</dbReference>
<dbReference type="Proteomes" id="UP001627154">
    <property type="component" value="Unassembled WGS sequence"/>
</dbReference>
<comment type="subcellular location">
    <subcellularLocation>
        <location evidence="1">Mitochondrion</location>
    </subcellularLocation>
</comment>
<reference evidence="9 10" key="1">
    <citation type="journal article" date="2024" name="bioRxiv">
        <title>A reference genome for Trichogramma kaykai: A tiny desert-dwelling parasitoid wasp with competing sex-ratio distorters.</title>
        <authorList>
            <person name="Culotta J."/>
            <person name="Lindsey A.R."/>
        </authorList>
    </citation>
    <scope>NUCLEOTIDE SEQUENCE [LARGE SCALE GENOMIC DNA]</scope>
    <source>
        <strain evidence="9 10">KSX58</strain>
    </source>
</reference>
<evidence type="ECO:0000313" key="10">
    <source>
        <dbReference type="Proteomes" id="UP001627154"/>
    </source>
</evidence>
<comment type="similarity">
    <text evidence="2">Belongs to the bacterial ribosomal protein bL19 family.</text>
</comment>
<dbReference type="AlphaFoldDB" id="A0ABD2VX29"/>
<evidence type="ECO:0000313" key="9">
    <source>
        <dbReference type="EMBL" id="KAL3385021.1"/>
    </source>
</evidence>
<keyword evidence="5" id="KW-0496">Mitochondrion</keyword>
<comment type="caution">
    <text evidence="9">The sequence shown here is derived from an EMBL/GenBank/DDBJ whole genome shotgun (WGS) entry which is preliminary data.</text>
</comment>
<organism evidence="9 10">
    <name type="scientific">Trichogramma kaykai</name>
    <dbReference type="NCBI Taxonomy" id="54128"/>
    <lineage>
        <taxon>Eukaryota</taxon>
        <taxon>Metazoa</taxon>
        <taxon>Ecdysozoa</taxon>
        <taxon>Arthropoda</taxon>
        <taxon>Hexapoda</taxon>
        <taxon>Insecta</taxon>
        <taxon>Pterygota</taxon>
        <taxon>Neoptera</taxon>
        <taxon>Endopterygota</taxon>
        <taxon>Hymenoptera</taxon>
        <taxon>Apocrita</taxon>
        <taxon>Proctotrupomorpha</taxon>
        <taxon>Chalcidoidea</taxon>
        <taxon>Trichogrammatidae</taxon>
        <taxon>Trichogramma</taxon>
    </lineage>
</organism>
<evidence type="ECO:0000256" key="8">
    <source>
        <dbReference type="ARBA" id="ARBA00035359"/>
    </source>
</evidence>
<keyword evidence="6" id="KW-0687">Ribonucleoprotein</keyword>
<evidence type="ECO:0000256" key="5">
    <source>
        <dbReference type="ARBA" id="ARBA00023128"/>
    </source>
</evidence>
<evidence type="ECO:0000256" key="7">
    <source>
        <dbReference type="ARBA" id="ARBA00035288"/>
    </source>
</evidence>
<keyword evidence="4" id="KW-0689">Ribosomal protein</keyword>